<dbReference type="STRING" id="170623.SAMN04244579_02163"/>
<name>A0A1H6TVP4_9GAMM</name>
<evidence type="ECO:0008006" key="3">
    <source>
        <dbReference type="Google" id="ProtNLM"/>
    </source>
</evidence>
<sequence length="889" mass="94752">MTESLSSRVARFEHDLGIAHRIVHGTSDETVETENGPLRTFAKAMADYEAETDTLYANLLALITANGGTQAYLSRAQMEADLAQPDGKVVSVLDDPDPDNNGLYYKVGEAGSGLWAPVPDQPASERDLEVLHQAVAGEIAAADAAVLEIARGALAEADDQVLETVRAERAESNAAVLAAAKEHADATGVTRTGESPRQTSGDFYGVPVLSILDALGLSALLVNEQGEVGIPALLAGELVSSLERGPQYNYDFAIVDRDDNVLCGVLNGQWLQAGGSELANVRAELEAADAQVLGTLRNELAEADVAVLEAARRELAEGDAAVLAAAKAHADATGMTKTDEPLMQKAGDFYGVPVLSILGALGLSPLLVNDLGEVGIPALLAGELVSSLERGPQYNYDFAIVDRDDNVLCGVLNGQWLQSGQAAPADDPTAREMEAYAAAIPVGSLANDDYAPLIWDRNHVVGNGQSLMYGQEAWPALSKTPRYGNLMLGDAVRPLSATDTTFTPLGGAAFKPLVATNRDYSNGALLTDEQVAALAPGSNAAGETPLEALAAGLKRGLNDRLQTLNDARALVVSNVAVPGRTIEQLSKGASPHLYNRYLTCLSTAKGLADAEGKSYGVAVVALMQGEYNYDPVNGGTQNEEAYKALMLQWVDDHAADALAITGQAREPLFLTYQTTAAWTRDTDNLSIGMAQWLATKERANLYLVAPSYPVTDKGGHLDANGSRWMGWQFAKVATWSSVHRRRWRPLEPVQIRQVGKAIYVAYHVPHPPLRFADIYVGSAATTYAAKGFRVQDDTGYLSISGVEIVSPHVVKLSLTREPTGTAYVWYADKTVHNGGGNLADSDPTRSDDLYQYLPDSGMYAGANLAERVDRPYPLANFSIAYRLPVGFAE</sequence>
<dbReference type="SUPFAM" id="SSF52266">
    <property type="entry name" value="SGNH hydrolase"/>
    <property type="match status" value="1"/>
</dbReference>
<dbReference type="Proteomes" id="UP000199005">
    <property type="component" value="Unassembled WGS sequence"/>
</dbReference>
<evidence type="ECO:0000313" key="2">
    <source>
        <dbReference type="Proteomes" id="UP000199005"/>
    </source>
</evidence>
<dbReference type="InterPro" id="IPR036514">
    <property type="entry name" value="SGNH_hydro_sf"/>
</dbReference>
<accession>A0A1H6TVP4</accession>
<dbReference type="GO" id="GO:0016788">
    <property type="term" value="F:hydrolase activity, acting on ester bonds"/>
    <property type="evidence" value="ECO:0007669"/>
    <property type="project" value="UniProtKB-ARBA"/>
</dbReference>
<dbReference type="EMBL" id="FNYO01000022">
    <property type="protein sequence ID" value="SEI83286.1"/>
    <property type="molecule type" value="Genomic_DNA"/>
</dbReference>
<proteinExistence type="predicted"/>
<dbReference type="AlphaFoldDB" id="A0A1H6TVP4"/>
<reference evidence="1 2" key="1">
    <citation type="submission" date="2016-10" db="EMBL/GenBank/DDBJ databases">
        <authorList>
            <person name="de Groot N.N."/>
        </authorList>
    </citation>
    <scope>NUCLEOTIDE SEQUENCE [LARGE SCALE GENOMIC DNA]</scope>
    <source>
        <strain evidence="1 2">DSM 1041</strain>
    </source>
</reference>
<dbReference type="RefSeq" id="WP_090899381.1">
    <property type="nucleotide sequence ID" value="NZ_FNYO01000022.1"/>
</dbReference>
<evidence type="ECO:0000313" key="1">
    <source>
        <dbReference type="EMBL" id="SEI83286.1"/>
    </source>
</evidence>
<protein>
    <recommendedName>
        <fullName evidence="3">Sialate O-acetylesterase domain-containing protein</fullName>
    </recommendedName>
</protein>
<organism evidence="1 2">
    <name type="scientific">Azotobacter beijerinckii</name>
    <dbReference type="NCBI Taxonomy" id="170623"/>
    <lineage>
        <taxon>Bacteria</taxon>
        <taxon>Pseudomonadati</taxon>
        <taxon>Pseudomonadota</taxon>
        <taxon>Gammaproteobacteria</taxon>
        <taxon>Pseudomonadales</taxon>
        <taxon>Pseudomonadaceae</taxon>
        <taxon>Azotobacter</taxon>
    </lineage>
</organism>
<dbReference type="Gene3D" id="3.40.50.1110">
    <property type="entry name" value="SGNH hydrolase"/>
    <property type="match status" value="1"/>
</dbReference>
<gene>
    <name evidence="1" type="ORF">SAMN04244579_02163</name>
</gene>